<evidence type="ECO:0008006" key="10">
    <source>
        <dbReference type="Google" id="ProtNLM"/>
    </source>
</evidence>
<accession>A0A1T1HB37</accession>
<dbReference type="GO" id="GO:0042970">
    <property type="term" value="F:homoserine transmembrane transporter activity"/>
    <property type="evidence" value="ECO:0007669"/>
    <property type="project" value="TreeGrafter"/>
</dbReference>
<keyword evidence="6 7" id="KW-0472">Membrane</keyword>
<keyword evidence="5 7" id="KW-1133">Transmembrane helix</keyword>
<dbReference type="PANTHER" id="PTHR30086">
    <property type="entry name" value="ARGININE EXPORTER PROTEIN ARGO"/>
    <property type="match status" value="1"/>
</dbReference>
<protein>
    <recommendedName>
        <fullName evidence="10">Lysine transporter LysE</fullName>
    </recommendedName>
</protein>
<dbReference type="GO" id="GO:0005886">
    <property type="term" value="C:plasma membrane"/>
    <property type="evidence" value="ECO:0007669"/>
    <property type="project" value="UniProtKB-SubCell"/>
</dbReference>
<evidence type="ECO:0000256" key="7">
    <source>
        <dbReference type="SAM" id="Phobius"/>
    </source>
</evidence>
<feature type="transmembrane region" description="Helical" evidence="7">
    <location>
        <begin position="6"/>
        <end position="26"/>
    </location>
</feature>
<dbReference type="Pfam" id="PF01810">
    <property type="entry name" value="LysE"/>
    <property type="match status" value="1"/>
</dbReference>
<dbReference type="InterPro" id="IPR001123">
    <property type="entry name" value="LeuE-type"/>
</dbReference>
<evidence type="ECO:0000313" key="8">
    <source>
        <dbReference type="EMBL" id="OOV87045.1"/>
    </source>
</evidence>
<dbReference type="EMBL" id="MTSD02000003">
    <property type="protein sequence ID" value="OOV87045.1"/>
    <property type="molecule type" value="Genomic_DNA"/>
</dbReference>
<feature type="transmembrane region" description="Helical" evidence="7">
    <location>
        <begin position="179"/>
        <end position="199"/>
    </location>
</feature>
<comment type="caution">
    <text evidence="8">The sequence shown here is derived from an EMBL/GenBank/DDBJ whole genome shotgun (WGS) entry which is preliminary data.</text>
</comment>
<dbReference type="RefSeq" id="WP_078319396.1">
    <property type="nucleotide sequence ID" value="NZ_FXTS01000003.1"/>
</dbReference>
<feature type="transmembrane region" description="Helical" evidence="7">
    <location>
        <begin position="38"/>
        <end position="60"/>
    </location>
</feature>
<evidence type="ECO:0000313" key="9">
    <source>
        <dbReference type="Proteomes" id="UP000190064"/>
    </source>
</evidence>
<dbReference type="Proteomes" id="UP000190064">
    <property type="component" value="Unassembled WGS sequence"/>
</dbReference>
<dbReference type="STRING" id="966.BTA35_0208530"/>
<evidence type="ECO:0000256" key="4">
    <source>
        <dbReference type="ARBA" id="ARBA00022692"/>
    </source>
</evidence>
<feature type="transmembrane region" description="Helical" evidence="7">
    <location>
        <begin position="120"/>
        <end position="139"/>
    </location>
</feature>
<name>A0A1T1HB37_OCELI</name>
<organism evidence="8 9">
    <name type="scientific">Oceanospirillum linum</name>
    <dbReference type="NCBI Taxonomy" id="966"/>
    <lineage>
        <taxon>Bacteria</taxon>
        <taxon>Pseudomonadati</taxon>
        <taxon>Pseudomonadota</taxon>
        <taxon>Gammaproteobacteria</taxon>
        <taxon>Oceanospirillales</taxon>
        <taxon>Oceanospirillaceae</taxon>
        <taxon>Oceanospirillum</taxon>
    </lineage>
</organism>
<comment type="subcellular location">
    <subcellularLocation>
        <location evidence="1">Cell membrane</location>
        <topology evidence="1">Multi-pass membrane protein</topology>
    </subcellularLocation>
</comment>
<evidence type="ECO:0000256" key="3">
    <source>
        <dbReference type="ARBA" id="ARBA00022475"/>
    </source>
</evidence>
<dbReference type="PANTHER" id="PTHR30086:SF14">
    <property type="entry name" value="HOMOSERINE_HOMOSERINE LACTONE EFFLUX PROTEIN"/>
    <property type="match status" value="1"/>
</dbReference>
<keyword evidence="4 7" id="KW-0812">Transmembrane</keyword>
<sequence>MSLFLLYLATIFLIIATPGPSILLIMQHSASYGVKRSFYNALGGVSAALILIILSLGGVAFLIQGIWINVLSILGACLLVWIGFKNFKPIVLSEEGDHTESNKELFKTAFYTGISNPKDLIFFATLLPQFIITDLPYWQASLYLAFGWLVLDVSIMMSYALGAHLLAQKLSMGALNKTRAFSGVLLILIGGALLSSNAYQLV</sequence>
<keyword evidence="3" id="KW-1003">Cell membrane</keyword>
<evidence type="ECO:0000256" key="2">
    <source>
        <dbReference type="ARBA" id="ARBA00007928"/>
    </source>
</evidence>
<gene>
    <name evidence="8" type="ORF">BTA35_0208530</name>
</gene>
<reference evidence="8" key="1">
    <citation type="submission" date="2017-02" db="EMBL/GenBank/DDBJ databases">
        <title>Draft Genome Sequence of the Salt Water Bacterium Oceanospirillum linum ATCC 11336.</title>
        <authorList>
            <person name="Trachtenberg A.M."/>
            <person name="Carney J.G."/>
            <person name="Linnane J.D."/>
            <person name="Rheaume B.A."/>
            <person name="Pitts N.L."/>
            <person name="Mykles D.L."/>
            <person name="Maclea K.S."/>
        </authorList>
    </citation>
    <scope>NUCLEOTIDE SEQUENCE [LARGE SCALE GENOMIC DNA]</scope>
    <source>
        <strain evidence="8">ATCC 11336</strain>
    </source>
</reference>
<feature type="transmembrane region" description="Helical" evidence="7">
    <location>
        <begin position="145"/>
        <end position="167"/>
    </location>
</feature>
<feature type="transmembrane region" description="Helical" evidence="7">
    <location>
        <begin position="66"/>
        <end position="84"/>
    </location>
</feature>
<dbReference type="AlphaFoldDB" id="A0A1T1HB37"/>
<proteinExistence type="inferred from homology"/>
<evidence type="ECO:0000256" key="1">
    <source>
        <dbReference type="ARBA" id="ARBA00004651"/>
    </source>
</evidence>
<keyword evidence="9" id="KW-1185">Reference proteome</keyword>
<comment type="similarity">
    <text evidence="2">Belongs to the Rht family.</text>
</comment>
<evidence type="ECO:0000256" key="5">
    <source>
        <dbReference type="ARBA" id="ARBA00022989"/>
    </source>
</evidence>
<evidence type="ECO:0000256" key="6">
    <source>
        <dbReference type="ARBA" id="ARBA00023136"/>
    </source>
</evidence>